<proteinExistence type="predicted"/>
<dbReference type="Proteomes" id="UP001281147">
    <property type="component" value="Unassembled WGS sequence"/>
</dbReference>
<comment type="caution">
    <text evidence="1">The sequence shown here is derived from an EMBL/GenBank/DDBJ whole genome shotgun (WGS) entry which is preliminary data.</text>
</comment>
<protein>
    <submittedName>
        <fullName evidence="1">Uncharacterized protein</fullName>
    </submittedName>
</protein>
<keyword evidence="2" id="KW-1185">Reference proteome</keyword>
<gene>
    <name evidence="1" type="ORF">LTR37_008907</name>
</gene>
<dbReference type="EMBL" id="JAUTXU010000067">
    <property type="protein sequence ID" value="KAK3712816.1"/>
    <property type="molecule type" value="Genomic_DNA"/>
</dbReference>
<reference evidence="1" key="1">
    <citation type="submission" date="2023-07" db="EMBL/GenBank/DDBJ databases">
        <title>Black Yeasts Isolated from many extreme environments.</title>
        <authorList>
            <person name="Coleine C."/>
            <person name="Stajich J.E."/>
            <person name="Selbmann L."/>
        </authorList>
    </citation>
    <scope>NUCLEOTIDE SEQUENCE</scope>
    <source>
        <strain evidence="1">CCFEE 5714</strain>
    </source>
</reference>
<sequence length="236" mass="25642">MDNRTACSETDTYSESAPLLNHQVYTGSTRETRHTPARALSAVPFPPRPPRATTTTAPPKNTPNQASPAPLLSRPTTGPSASSSAALQAHGQNTHPTNRPSLLRRATDAIASAPNAIASALELPGYSYAEKNRPAQPTYWTDYAHQKALTRIWDSVAVTPAISRDEETFSAQLATTEERMLEASPELKRGTVPLTRAWTEYVLGKCMRPPFNTSTLMSRTDILAAVAGPRMNWGPY</sequence>
<evidence type="ECO:0000313" key="2">
    <source>
        <dbReference type="Proteomes" id="UP001281147"/>
    </source>
</evidence>
<accession>A0ACC3NAL6</accession>
<organism evidence="1 2">
    <name type="scientific">Vermiconidia calcicola</name>
    <dbReference type="NCBI Taxonomy" id="1690605"/>
    <lineage>
        <taxon>Eukaryota</taxon>
        <taxon>Fungi</taxon>
        <taxon>Dikarya</taxon>
        <taxon>Ascomycota</taxon>
        <taxon>Pezizomycotina</taxon>
        <taxon>Dothideomycetes</taxon>
        <taxon>Dothideomycetidae</taxon>
        <taxon>Mycosphaerellales</taxon>
        <taxon>Extremaceae</taxon>
        <taxon>Vermiconidia</taxon>
    </lineage>
</organism>
<evidence type="ECO:0000313" key="1">
    <source>
        <dbReference type="EMBL" id="KAK3712816.1"/>
    </source>
</evidence>
<name>A0ACC3NAL6_9PEZI</name>